<dbReference type="AlphaFoldDB" id="A0AA38WK50"/>
<dbReference type="GO" id="GO:0005576">
    <property type="term" value="C:extracellular region"/>
    <property type="evidence" value="ECO:0007669"/>
    <property type="project" value="UniProtKB-SubCell"/>
</dbReference>
<dbReference type="SUPFAM" id="SSF53474">
    <property type="entry name" value="alpha/beta-Hydrolases"/>
    <property type="match status" value="2"/>
</dbReference>
<dbReference type="InterPro" id="IPR033124">
    <property type="entry name" value="Ser_caboxypep_his_AS"/>
</dbReference>
<protein>
    <recommendedName>
        <fullName evidence="11">Carboxypeptidase</fullName>
        <ecNumber evidence="11">3.4.16.-</ecNumber>
    </recommendedName>
</protein>
<dbReference type="EMBL" id="JARYMX010000002">
    <property type="protein sequence ID" value="KAJ9563917.1"/>
    <property type="molecule type" value="Genomic_DNA"/>
</dbReference>
<dbReference type="PANTHER" id="PTHR11802:SF132">
    <property type="entry name" value="SERINE CARBOXYPEPTIDASE-LIKE 36-RELATED"/>
    <property type="match status" value="1"/>
</dbReference>
<keyword evidence="9" id="KW-0325">Glycoprotein</keyword>
<sequence>METTNICVILISLLFLAFAAEIHAANKQTQALSLLYKAKWSGDSAIDTSLFEAPRHINKADLVLSQEGLKENDKIDRLPGQPHVKFDQYGGYVTVNESAGRAFYYYFVEAEKSKESLPLLLWLNGGPGCSSLAYGAMQELGPFRVNSDGKTLYRNKFAWNHAANVLFLESPAGVGFSYSNSSSDYTNCGDASTAADNYVFLLNWLERFPEYKERDFYISGESYAGHYVPQLAHTILHYNKMAKKTLINLKGILIGNAVINDATDNIGMYDYFGSHAIVADETIDQIHKYCDFSPNATTQSEECNKANRDINVDLENLDIYNIYAPLCVNENLSSTPKRMSPSTIDPCSEIYTYAYMNREDVQEALHANVTKLDHDWEPCSDIINGWGDSPLTIIPLLTEFMENNLRVWIFSGDTDGRVPVTSTKYSISSMKLPVKTPWHQWLVEGEVAGFAQVYEGDITFSTIRGAGHQVPSYKPKGALALLLGVNCALRAFAAEIHAANKQTQALSLLYKAKWSGDSAIDTSLFEAPRHINKADLVLSQEGLKENDKIDRLPGQPHVKFDQYGGYVTVNESAGRAFYYYFVEAEKSKESLPLLLWLNGGPGCSSLAYGAMQELGPFRVNSDGKTLYQNKFAWNHAANVLFLESPAGVGFSYSNSSSDYANCGDASTAADNYVFLLNWLERFPEYKGRDFYISGESYAGHYVPQLAHTILHYNKMAKKTLINLKGILIGNAVINDATDNIGMYDYLGSHAIVADETIDQIHKYCDFSPNATTQSKECNKANSDANVDLEYIDIYNIYAATCHNENLTSTPKRMSPSTIDACSEIYTYAYMNREDVQEALHANVTKLDHDWQPCSNIINAWSDSPVTIIPLLTEFMQNNLRVWIFSGDTDGRVPVTSTKYSISSMKLPVKTPWHQWFVEEEVAGFAQVYEGDITFSTIRGAGHQVPSYKPKSALALVSHFLTGTPLNDSRHQN</sequence>
<evidence type="ECO:0000256" key="1">
    <source>
        <dbReference type="ARBA" id="ARBA00004613"/>
    </source>
</evidence>
<keyword evidence="4 11" id="KW-0121">Carboxypeptidase</keyword>
<keyword evidence="6 11" id="KW-0732">Signal</keyword>
<dbReference type="PANTHER" id="PTHR11802">
    <property type="entry name" value="SERINE PROTEASE FAMILY S10 SERINE CARBOXYPEPTIDASE"/>
    <property type="match status" value="1"/>
</dbReference>
<proteinExistence type="inferred from homology"/>
<dbReference type="Gene3D" id="6.10.250.940">
    <property type="match status" value="2"/>
</dbReference>
<dbReference type="InterPro" id="IPR029058">
    <property type="entry name" value="AB_hydrolase_fold"/>
</dbReference>
<evidence type="ECO:0000256" key="11">
    <source>
        <dbReference type="RuleBase" id="RU361156"/>
    </source>
</evidence>
<gene>
    <name evidence="12" type="ORF">OSB04_009077</name>
</gene>
<dbReference type="PROSITE" id="PS00560">
    <property type="entry name" value="CARBOXYPEPT_SER_HIS"/>
    <property type="match status" value="2"/>
</dbReference>
<evidence type="ECO:0000256" key="10">
    <source>
        <dbReference type="ARBA" id="ARBA00037399"/>
    </source>
</evidence>
<reference evidence="12" key="1">
    <citation type="submission" date="2023-03" db="EMBL/GenBank/DDBJ databases">
        <title>Chromosome-scale reference genome and RAD-based genetic map of yellow starthistle (Centaurea solstitialis) reveal putative structural variation and QTLs associated with invader traits.</title>
        <authorList>
            <person name="Reatini B."/>
            <person name="Cang F.A."/>
            <person name="Jiang Q."/>
            <person name="Mckibben M.T.W."/>
            <person name="Barker M.S."/>
            <person name="Rieseberg L.H."/>
            <person name="Dlugosch K.M."/>
        </authorList>
    </citation>
    <scope>NUCLEOTIDE SEQUENCE</scope>
    <source>
        <strain evidence="12">CAN-66</strain>
        <tissue evidence="12">Leaf</tissue>
    </source>
</reference>
<feature type="signal peptide" evidence="11">
    <location>
        <begin position="1"/>
        <end position="24"/>
    </location>
</feature>
<dbReference type="Gene3D" id="3.40.50.1820">
    <property type="entry name" value="alpha/beta hydrolase"/>
    <property type="match status" value="2"/>
</dbReference>
<dbReference type="PRINTS" id="PR00724">
    <property type="entry name" value="CRBOXYPTASEC"/>
</dbReference>
<comment type="similarity">
    <text evidence="2 11">Belongs to the peptidase S10 family.</text>
</comment>
<dbReference type="Gene3D" id="3.40.50.11320">
    <property type="match status" value="2"/>
</dbReference>
<comment type="function">
    <text evidence="10">Probable carboxypeptidase.</text>
</comment>
<dbReference type="Pfam" id="PF00450">
    <property type="entry name" value="Peptidase_S10"/>
    <property type="match status" value="2"/>
</dbReference>
<dbReference type="FunFam" id="3.40.50.11320:FF:000002">
    <property type="entry name" value="Carboxypeptidase"/>
    <property type="match status" value="1"/>
</dbReference>
<evidence type="ECO:0000256" key="2">
    <source>
        <dbReference type="ARBA" id="ARBA00009431"/>
    </source>
</evidence>
<comment type="caution">
    <text evidence="12">The sequence shown here is derived from an EMBL/GenBank/DDBJ whole genome shotgun (WGS) entry which is preliminary data.</text>
</comment>
<evidence type="ECO:0000256" key="3">
    <source>
        <dbReference type="ARBA" id="ARBA00022525"/>
    </source>
</evidence>
<evidence type="ECO:0000256" key="8">
    <source>
        <dbReference type="ARBA" id="ARBA00023157"/>
    </source>
</evidence>
<keyword evidence="3" id="KW-0964">Secreted</keyword>
<evidence type="ECO:0000256" key="7">
    <source>
        <dbReference type="ARBA" id="ARBA00022801"/>
    </source>
</evidence>
<dbReference type="Proteomes" id="UP001172457">
    <property type="component" value="Chromosome 2"/>
</dbReference>
<dbReference type="InterPro" id="IPR001563">
    <property type="entry name" value="Peptidase_S10"/>
</dbReference>
<dbReference type="GO" id="GO:0004185">
    <property type="term" value="F:serine-type carboxypeptidase activity"/>
    <property type="evidence" value="ECO:0007669"/>
    <property type="project" value="UniProtKB-UniRule"/>
</dbReference>
<dbReference type="EC" id="3.4.16.-" evidence="11"/>
<dbReference type="PROSITE" id="PS00131">
    <property type="entry name" value="CARBOXYPEPT_SER_SER"/>
    <property type="match status" value="2"/>
</dbReference>
<keyword evidence="7 11" id="KW-0378">Hydrolase</keyword>
<evidence type="ECO:0000256" key="9">
    <source>
        <dbReference type="ARBA" id="ARBA00023180"/>
    </source>
</evidence>
<comment type="subcellular location">
    <subcellularLocation>
        <location evidence="1">Secreted</location>
    </subcellularLocation>
</comment>
<dbReference type="GO" id="GO:0006508">
    <property type="term" value="P:proteolysis"/>
    <property type="evidence" value="ECO:0007669"/>
    <property type="project" value="UniProtKB-KW"/>
</dbReference>
<accession>A0AA38WK50</accession>
<keyword evidence="5 11" id="KW-0645">Protease</keyword>
<evidence type="ECO:0000256" key="6">
    <source>
        <dbReference type="ARBA" id="ARBA00022729"/>
    </source>
</evidence>
<keyword evidence="8" id="KW-1015">Disulfide bond</keyword>
<feature type="chain" id="PRO_5041482618" description="Carboxypeptidase" evidence="11">
    <location>
        <begin position="25"/>
        <end position="972"/>
    </location>
</feature>
<organism evidence="12 13">
    <name type="scientific">Centaurea solstitialis</name>
    <name type="common">yellow star-thistle</name>
    <dbReference type="NCBI Taxonomy" id="347529"/>
    <lineage>
        <taxon>Eukaryota</taxon>
        <taxon>Viridiplantae</taxon>
        <taxon>Streptophyta</taxon>
        <taxon>Embryophyta</taxon>
        <taxon>Tracheophyta</taxon>
        <taxon>Spermatophyta</taxon>
        <taxon>Magnoliopsida</taxon>
        <taxon>eudicotyledons</taxon>
        <taxon>Gunneridae</taxon>
        <taxon>Pentapetalae</taxon>
        <taxon>asterids</taxon>
        <taxon>campanulids</taxon>
        <taxon>Asterales</taxon>
        <taxon>Asteraceae</taxon>
        <taxon>Carduoideae</taxon>
        <taxon>Cardueae</taxon>
        <taxon>Centaureinae</taxon>
        <taxon>Centaurea</taxon>
    </lineage>
</organism>
<dbReference type="FunFam" id="3.40.50.1820:FF:000030">
    <property type="entry name" value="Carboxypeptidase"/>
    <property type="match status" value="2"/>
</dbReference>
<keyword evidence="13" id="KW-1185">Reference proteome</keyword>
<dbReference type="InterPro" id="IPR018202">
    <property type="entry name" value="Ser_caboxypep_ser_AS"/>
</dbReference>
<evidence type="ECO:0000313" key="12">
    <source>
        <dbReference type="EMBL" id="KAJ9563917.1"/>
    </source>
</evidence>
<evidence type="ECO:0000256" key="4">
    <source>
        <dbReference type="ARBA" id="ARBA00022645"/>
    </source>
</evidence>
<name>A0AA38WK50_9ASTR</name>
<dbReference type="GO" id="GO:0005773">
    <property type="term" value="C:vacuole"/>
    <property type="evidence" value="ECO:0007669"/>
    <property type="project" value="TreeGrafter"/>
</dbReference>
<evidence type="ECO:0000256" key="5">
    <source>
        <dbReference type="ARBA" id="ARBA00022670"/>
    </source>
</evidence>
<dbReference type="FunFam" id="3.40.50.11320:FF:000001">
    <property type="entry name" value="Carboxypeptidase"/>
    <property type="match status" value="1"/>
</dbReference>
<evidence type="ECO:0000313" key="13">
    <source>
        <dbReference type="Proteomes" id="UP001172457"/>
    </source>
</evidence>